<dbReference type="Proteomes" id="UP001172082">
    <property type="component" value="Unassembled WGS sequence"/>
</dbReference>
<dbReference type="Gene3D" id="3.55.50.30">
    <property type="match status" value="1"/>
</dbReference>
<keyword evidence="5" id="KW-1185">Reference proteome</keyword>
<dbReference type="Pfam" id="PF04773">
    <property type="entry name" value="FecR"/>
    <property type="match status" value="1"/>
</dbReference>
<sequence length="333" mass="37993">MTKEELLRILEKYRNGTASPEEKEISNRFLANREKHWIDDWSDMEASEKDKMRVEMFESILKKVEVQTGMVKRPKRAIWHVAAMFALFMGIAWFFVSNDAQQPSQVSYITKIAARGQKLTVTLSDGSMVKLNSESSITFPESFADADTRTIQLVGEAFFEVTRDEAKPFKISTDSLITTVLGTSFNVRAYPEDVSISVTVATGKVLIQPRNPKEDERSQRSHAILTPGQQGLFNKQSASITKSTVDPDKYLAWRHNLIRFDRIPLSEAVEILERWYDVEIELENEIGRTCLIEGSYQNESLANVLESMQFAGRLEYEFVNKRKIKISGNACNN</sequence>
<dbReference type="Pfam" id="PF16344">
    <property type="entry name" value="FecR_C"/>
    <property type="match status" value="1"/>
</dbReference>
<keyword evidence="1" id="KW-1133">Transmembrane helix</keyword>
<dbReference type="EMBL" id="JAUJEA010000003">
    <property type="protein sequence ID" value="MDN5201679.1"/>
    <property type="molecule type" value="Genomic_DNA"/>
</dbReference>
<reference evidence="4" key="1">
    <citation type="submission" date="2023-06" db="EMBL/GenBank/DDBJ databases">
        <title>Genomic of Parafulvivirga corallium.</title>
        <authorList>
            <person name="Wang G."/>
        </authorList>
    </citation>
    <scope>NUCLEOTIDE SEQUENCE</scope>
    <source>
        <strain evidence="4">BMA10</strain>
    </source>
</reference>
<accession>A0ABT8KLS7</accession>
<dbReference type="RefSeq" id="WP_346751707.1">
    <property type="nucleotide sequence ID" value="NZ_JAUJEA010000003.1"/>
</dbReference>
<proteinExistence type="predicted"/>
<dbReference type="InterPro" id="IPR032508">
    <property type="entry name" value="FecR_C"/>
</dbReference>
<dbReference type="Gene3D" id="2.60.120.1440">
    <property type="match status" value="1"/>
</dbReference>
<dbReference type="PIRSF" id="PIRSF018266">
    <property type="entry name" value="FecR"/>
    <property type="match status" value="1"/>
</dbReference>
<evidence type="ECO:0000313" key="4">
    <source>
        <dbReference type="EMBL" id="MDN5201679.1"/>
    </source>
</evidence>
<feature type="domain" description="Protein FecR C-terminal" evidence="3">
    <location>
        <begin position="258"/>
        <end position="326"/>
    </location>
</feature>
<feature type="domain" description="FecR protein" evidence="2">
    <location>
        <begin position="114"/>
        <end position="205"/>
    </location>
</feature>
<dbReference type="PANTHER" id="PTHR30273">
    <property type="entry name" value="PERIPLASMIC SIGNAL SENSOR AND SIGMA FACTOR ACTIVATOR FECR-RELATED"/>
    <property type="match status" value="1"/>
</dbReference>
<gene>
    <name evidence="4" type="ORF">QQ008_09910</name>
</gene>
<evidence type="ECO:0000256" key="1">
    <source>
        <dbReference type="SAM" id="Phobius"/>
    </source>
</evidence>
<protein>
    <submittedName>
        <fullName evidence="4">FecR domain-containing protein</fullName>
    </submittedName>
</protein>
<evidence type="ECO:0000259" key="2">
    <source>
        <dbReference type="Pfam" id="PF04773"/>
    </source>
</evidence>
<name>A0ABT8KLS7_9BACT</name>
<evidence type="ECO:0000259" key="3">
    <source>
        <dbReference type="Pfam" id="PF16344"/>
    </source>
</evidence>
<dbReference type="InterPro" id="IPR006860">
    <property type="entry name" value="FecR"/>
</dbReference>
<keyword evidence="1" id="KW-0812">Transmembrane</keyword>
<comment type="caution">
    <text evidence="4">The sequence shown here is derived from an EMBL/GenBank/DDBJ whole genome shotgun (WGS) entry which is preliminary data.</text>
</comment>
<organism evidence="4 5">
    <name type="scientific">Splendidivirga corallicola</name>
    <dbReference type="NCBI Taxonomy" id="3051826"/>
    <lineage>
        <taxon>Bacteria</taxon>
        <taxon>Pseudomonadati</taxon>
        <taxon>Bacteroidota</taxon>
        <taxon>Cytophagia</taxon>
        <taxon>Cytophagales</taxon>
        <taxon>Splendidivirgaceae</taxon>
        <taxon>Splendidivirga</taxon>
    </lineage>
</organism>
<feature type="transmembrane region" description="Helical" evidence="1">
    <location>
        <begin position="77"/>
        <end position="96"/>
    </location>
</feature>
<dbReference type="PANTHER" id="PTHR30273:SF2">
    <property type="entry name" value="PROTEIN FECR"/>
    <property type="match status" value="1"/>
</dbReference>
<evidence type="ECO:0000313" key="5">
    <source>
        <dbReference type="Proteomes" id="UP001172082"/>
    </source>
</evidence>
<keyword evidence="1" id="KW-0472">Membrane</keyword>
<dbReference type="InterPro" id="IPR012373">
    <property type="entry name" value="Ferrdict_sens_TM"/>
</dbReference>